<dbReference type="Pfam" id="PF25871">
    <property type="entry name" value="HTH_76"/>
    <property type="match status" value="1"/>
</dbReference>
<dbReference type="PANTHER" id="PTHR36855:SF1">
    <property type="entry name" value="PEROXISOME MEMBRANE ANCHOR PROTEIN PEX14P N-TERMINAL DOMAIN-CONTAINING PROTEIN"/>
    <property type="match status" value="1"/>
</dbReference>
<keyword evidence="5" id="KW-1185">Reference proteome</keyword>
<protein>
    <submittedName>
        <fullName evidence="4">Uncharacterized protein</fullName>
    </submittedName>
</protein>
<accession>A0AAN6GFR0</accession>
<dbReference type="Pfam" id="PF17733">
    <property type="entry name" value="KPWE_dom"/>
    <property type="match status" value="1"/>
</dbReference>
<evidence type="ECO:0000259" key="3">
    <source>
        <dbReference type="Pfam" id="PF25871"/>
    </source>
</evidence>
<feature type="compositionally biased region" description="Low complexity" evidence="1">
    <location>
        <begin position="103"/>
        <end position="138"/>
    </location>
</feature>
<name>A0AAN6GFR0_9BASI</name>
<dbReference type="InterPro" id="IPR040554">
    <property type="entry name" value="KPWE_PEX14_dom"/>
</dbReference>
<evidence type="ECO:0000313" key="5">
    <source>
        <dbReference type="Proteomes" id="UP001176521"/>
    </source>
</evidence>
<dbReference type="EMBL" id="JAPDMQ010000035">
    <property type="protein sequence ID" value="KAK0539128.1"/>
    <property type="molecule type" value="Genomic_DNA"/>
</dbReference>
<dbReference type="PANTHER" id="PTHR36855">
    <property type="entry name" value="CHROMOSOME 10, WHOLE GENOME SHOTGUN SEQUENCE"/>
    <property type="match status" value="1"/>
</dbReference>
<sequence length="246" mass="25320">MDPPPHQDSSSSSSASQAQPLAPAPSSAGAGADTSPYHRLHTWDWNHDGTFQAGIASIVSPLRAGGRSEEEVEKVVRRAQVFYFGQQTGEQVTPEGYAAWLSAQGLSPSSGSTSAASASAPAPGTSSSYSSTAQGQAQPAALPEQDGEEDDSREPYPASFDAIAELIATGRVDQIPGIRDIPLEISEEPPSEAKLAPRPKPWEQQQSSSAALSSAGGGAAAPAPAPTTAEPAGFETVAETEVLQQQ</sequence>
<dbReference type="AlphaFoldDB" id="A0AAN6GFR0"/>
<feature type="domain" description="PEX14-like helix-turn-helix" evidence="3">
    <location>
        <begin position="35"/>
        <end position="104"/>
    </location>
</feature>
<feature type="compositionally biased region" description="Low complexity" evidence="1">
    <location>
        <begin position="207"/>
        <end position="233"/>
    </location>
</feature>
<comment type="caution">
    <text evidence="4">The sequence shown here is derived from an EMBL/GenBank/DDBJ whole genome shotgun (WGS) entry which is preliminary data.</text>
</comment>
<organism evidence="4 5">
    <name type="scientific">Tilletia horrida</name>
    <dbReference type="NCBI Taxonomy" id="155126"/>
    <lineage>
        <taxon>Eukaryota</taxon>
        <taxon>Fungi</taxon>
        <taxon>Dikarya</taxon>
        <taxon>Basidiomycota</taxon>
        <taxon>Ustilaginomycotina</taxon>
        <taxon>Exobasidiomycetes</taxon>
        <taxon>Tilletiales</taxon>
        <taxon>Tilletiaceae</taxon>
        <taxon>Tilletia</taxon>
    </lineage>
</organism>
<evidence type="ECO:0000259" key="2">
    <source>
        <dbReference type="Pfam" id="PF17733"/>
    </source>
</evidence>
<reference evidence="4" key="1">
    <citation type="journal article" date="2023" name="PhytoFront">
        <title>Draft Genome Resources of Seven Strains of Tilletia horrida, Causal Agent of Kernel Smut of Rice.</title>
        <authorList>
            <person name="Khanal S."/>
            <person name="Antony Babu S."/>
            <person name="Zhou X.G."/>
        </authorList>
    </citation>
    <scope>NUCLEOTIDE SEQUENCE</scope>
    <source>
        <strain evidence="4">TX3</strain>
    </source>
</reference>
<feature type="region of interest" description="Disordered" evidence="1">
    <location>
        <begin position="1"/>
        <end position="44"/>
    </location>
</feature>
<dbReference type="InterPro" id="IPR058841">
    <property type="entry name" value="HTH_76"/>
</dbReference>
<evidence type="ECO:0000256" key="1">
    <source>
        <dbReference type="SAM" id="MobiDB-lite"/>
    </source>
</evidence>
<evidence type="ECO:0000313" key="4">
    <source>
        <dbReference type="EMBL" id="KAK0539128.1"/>
    </source>
</evidence>
<gene>
    <name evidence="4" type="ORF">OC842_001062</name>
</gene>
<feature type="region of interest" description="Disordered" evidence="1">
    <location>
        <begin position="103"/>
        <end position="246"/>
    </location>
</feature>
<proteinExistence type="predicted"/>
<feature type="domain" description="Peroxisomal membrane protein PEX14-like KPWE" evidence="2">
    <location>
        <begin position="155"/>
        <end position="204"/>
    </location>
</feature>
<dbReference type="Proteomes" id="UP001176521">
    <property type="component" value="Unassembled WGS sequence"/>
</dbReference>
<feature type="compositionally biased region" description="Low complexity" evidence="1">
    <location>
        <begin position="7"/>
        <end position="35"/>
    </location>
</feature>